<dbReference type="Proteomes" id="UP000247409">
    <property type="component" value="Unassembled WGS sequence"/>
</dbReference>
<dbReference type="OrthoDB" id="10433704at2759"/>
<evidence type="ECO:0000313" key="4">
    <source>
        <dbReference type="Proteomes" id="UP000247409"/>
    </source>
</evidence>
<evidence type="ECO:0000313" key="3">
    <source>
        <dbReference type="EMBL" id="PXF48758.1"/>
    </source>
</evidence>
<feature type="region of interest" description="Disordered" evidence="2">
    <location>
        <begin position="1"/>
        <end position="92"/>
    </location>
</feature>
<accession>A0A2V3J2X3</accession>
<feature type="compositionally biased region" description="Basic residues" evidence="2">
    <location>
        <begin position="42"/>
        <end position="53"/>
    </location>
</feature>
<sequence length="292" mass="32464">MADIIESNSSNTSQTNGEDSAQHAQSADPASTGMSEIDKIKAAHAARRSRRARGASAAAAKPPSPQPKPATEALADEDPAVTKVRTESEQQVEQLRQELSNMKLEMGSLRRNHIQNIKQLTESRDMFAKQLAKEQDSTVKPSSANAKKLEDLEAQLRAARTRNSDLESENEMLRDDVKQLNFRVQASKTFDAASDGYEQIVSELVMVKVRCAQLEEEKEELLRMNKEFASTAHVLREANGELEKSRSQWVVQCADIEKQRTELETKLKELESKATNAVEAQTDGSLQDVKLN</sequence>
<gene>
    <name evidence="3" type="ORF">BWQ96_01610</name>
</gene>
<dbReference type="EMBL" id="NBIV01000012">
    <property type="protein sequence ID" value="PXF48758.1"/>
    <property type="molecule type" value="Genomic_DNA"/>
</dbReference>
<keyword evidence="1" id="KW-0175">Coiled coil</keyword>
<evidence type="ECO:0000256" key="2">
    <source>
        <dbReference type="SAM" id="MobiDB-lite"/>
    </source>
</evidence>
<dbReference type="AlphaFoldDB" id="A0A2V3J2X3"/>
<evidence type="ECO:0000256" key="1">
    <source>
        <dbReference type="SAM" id="Coils"/>
    </source>
</evidence>
<feature type="coiled-coil region" evidence="1">
    <location>
        <begin position="149"/>
        <end position="280"/>
    </location>
</feature>
<keyword evidence="4" id="KW-1185">Reference proteome</keyword>
<comment type="caution">
    <text evidence="3">The sequence shown here is derived from an EMBL/GenBank/DDBJ whole genome shotgun (WGS) entry which is preliminary data.</text>
</comment>
<name>A0A2V3J2X3_9FLOR</name>
<dbReference type="Gene3D" id="1.10.287.1490">
    <property type="match status" value="1"/>
</dbReference>
<organism evidence="3 4">
    <name type="scientific">Gracilariopsis chorda</name>
    <dbReference type="NCBI Taxonomy" id="448386"/>
    <lineage>
        <taxon>Eukaryota</taxon>
        <taxon>Rhodophyta</taxon>
        <taxon>Florideophyceae</taxon>
        <taxon>Rhodymeniophycidae</taxon>
        <taxon>Gracilariales</taxon>
        <taxon>Gracilariaceae</taxon>
        <taxon>Gracilariopsis</taxon>
    </lineage>
</organism>
<feature type="compositionally biased region" description="Polar residues" evidence="2">
    <location>
        <begin position="1"/>
        <end position="34"/>
    </location>
</feature>
<reference evidence="3 4" key="1">
    <citation type="journal article" date="2018" name="Mol. Biol. Evol.">
        <title>Analysis of the draft genome of the red seaweed Gracilariopsis chorda provides insights into genome size evolution in Rhodophyta.</title>
        <authorList>
            <person name="Lee J."/>
            <person name="Yang E.C."/>
            <person name="Graf L."/>
            <person name="Yang J.H."/>
            <person name="Qiu H."/>
            <person name="Zel Zion U."/>
            <person name="Chan C.X."/>
            <person name="Stephens T.G."/>
            <person name="Weber A.P.M."/>
            <person name="Boo G.H."/>
            <person name="Boo S.M."/>
            <person name="Kim K.M."/>
            <person name="Shin Y."/>
            <person name="Jung M."/>
            <person name="Lee S.J."/>
            <person name="Yim H.S."/>
            <person name="Lee J.H."/>
            <person name="Bhattacharya D."/>
            <person name="Yoon H.S."/>
        </authorList>
    </citation>
    <scope>NUCLEOTIDE SEQUENCE [LARGE SCALE GENOMIC DNA]</scope>
    <source>
        <strain evidence="3 4">SKKU-2015</strain>
        <tissue evidence="3">Whole body</tissue>
    </source>
</reference>
<protein>
    <submittedName>
        <fullName evidence="3">Uncharacterized protein</fullName>
    </submittedName>
</protein>
<proteinExistence type="predicted"/>